<protein>
    <submittedName>
        <fullName evidence="1">Tandem-95 repeat protein</fullName>
    </submittedName>
</protein>
<dbReference type="EMBL" id="AKCV02000015">
    <property type="protein sequence ID" value="TMS58299.1"/>
    <property type="molecule type" value="Genomic_DNA"/>
</dbReference>
<sequence length="3228" mass="328632">MKRRLPKPAMKNAKPRFRPASRAVALEPRILFDGAAAVAAADIFADPHAGSVDQPVAERQQDPAPPAVEATPSKPAGAGGGVLVVIDARVADYQSLLADLPANVTVRVIGNDESGLAAIGEALANGQGGHGFDAVHIISHGTSGSVTLGSDTVNADTLAARQGEVQGWAAHLGPEADILLYGCDVAEGAAGTAFLAQLAHLTGADIAASSDSTGAAGKGGDWELEQQTGSIEAEVVFRPSTLDGYSALLANVTFTDANGPSVRTGAEDTEFAIAGIVMANPDNSANMTLRIQTTDGIARIASLGNVTITAGSNGSNDFTLSGSLADLNAALASLRFTADADQNGSAPGFTPQIVLTATDVDNGGTGTLVVSNLAVTAVNDAPDLSTGVGLEVDERGSVSLSLGQLASSASALDADIATGQQVIAQQMVQITSLPTHGTLTYKGGAVTIGMVVPVTELGSLVYTHNGADLSAPGTDSFGIAVSDGGGGVTPGTIDINIAPSNVDPVITGAPTLIEGQVKPVAPSIDLGDAFDTLANSTITLDNIVTGGQGVFFLDMNGDNQVDPGEEITGPLILTATQAANLSTWLKFRHNGSEPDAPGAVMPSYRITVTDAGGGTGTASVPVSKTITLDVVPNNDDPTLDNSHGTAGSALPVSEGAVTTITSGMLQASDTDRNPANPSQTTPDNHLVYSIESRPAHGEIQVYVGGGLGPDSDGWIVLGEGGRFTQAQIDAGHVRYYQTTDLTTDTLDGFTFTVRDSAFGYDVWTDPANPTGGREGGVRDTPDGPIAVQSFHFGVTASNNPHTNPYTGDPRPATPGYGGEDMRYDFMPGAMTNGNGTVTWHEANLGTSGGYVIDNTMLDYTITRTDTRGTPDPSDDVSITLSPEETVYTLTSQPANGKIERNIGTPGAPNWVVVHTNGQFTQQEINDGSIRFVHDGSEEHTASFSYIVSDGTENHHADAFTVDVTPTNDRPVASGGATQVAEGNNNTVRLGAGVLGMSDVDGSQDLAKQTGEGAKDFLWFQVSAQPADGNGTVHGVLQRWNGAAWVNVQPGEWLPSSLLGATADGGTSGLRYVHDGSEPLTYNGGPWVTFQYTVRDDLGDPGSPWATNSSAPAVADGSAESNLSNIGTATIKVVPVNDAPQIADKPGDTDPVIGGTIGGGGSTTGANEILANVPEGGSGIITSAHLTAVDSDNTTVQRQYRVIEAPVSGKLMLNGKVLGVGSTFTQEDIDNSRLQYVHDGSEVGALVSDGLGSYHDKFLFRVSDGVAETGNKAFLITLTPTNDKPTVQTPDSLEVLGNGATPTPVPGVSVDDPDLAHITAGSEEDFIRVEVQVVTSGGVALSGAALDYTGADPTVGGRAFVSGKGVAGDTLVIQGTRAQVNAALATLTVRFGSDEDSSTHRIRVTVDDRLYTNTGTLETSGANGGVTATENTDGTPINAANNRVSKDIVLLASNFNDPPTINNGTTYSVNEDGTVTLGGYTLGDVDSFGKDVTVTVQLFTDAGLSVLANVTTQGRLQLGTTTGLTSATGNNGNTIVLTGSMSEVQAALNSLKLQARNDFNNGPFYVRATFADFAHAGGGETASVTNTVNVVPVNDAPVLTVPGNQVLNSGTYLDITTGFNVQDTKDISQGATDYIEVTVSAVADGGPYGAILIQNQANVTVAGDGTATVVIRGTNADVSAALGSMRYTPANPNVDKIVTINVIADDRNGGVGNGKEGTGIDGNNTHQGSFTITVSGTNDAPVVTAPPTVSVPEDSTSFALTGISYTDTDDFGGVQRVTLAVTHGTLSLGTTTGLTFVAGASTGTATITIEGTKVAINAALASLSYTPTANYHGGATLTVTADDRGLVGTGGIQTDTRTVAITVTPINDRPTAATDIVLPAVIEDTASPGATLSGMAFGYSDATDNQTDSGGNTTYTDLSYVAIIGNTATAAQGEWQVSDGAGGWITVPTAGLGLASALIVPADRQVRFVPAADFNGTPGQLTVRLADGSVNLSGAGRVSTDAATRFDISQAVNGGTTQTGAWNAVDRTISISVTARNDAPIKTGDPAAVQIDEDAANPAGHTVGSLFGGVFSDAKDTVPGGSSANSLAGIAITGVTTDKGIWEYYDTATSTWLQIPDDASEGNAFVLGINDQIRFRSTTQDYHGTPADALKARLIDNSAGTVVTGARVDVMDANAGGSTPYSNSDNEVALGAVVRPLNDAPVLSGTSTEPTFSEGGSAVALIANGGASEVDLPGTVTFGGGTLTVSLDNYRPGDVLSLAGVPEGVASVTGGNGAALVITLNTAATPATLGAILEAIRFSNTSDDPTMIKSGTLDADRVFSIVLNDGNNTNGSANAGGPASLNSNILSGTITIAPVNDPPQATDNTNAVTEDSGVVISGNVRSDHTPDSDPDTPFNGLTVTQVSSVSGNSGATTPGSTSASNGMILTGKYGTLVIGADGSYTYTLDNSNTTVNALKAGEQLTDEVFTYTLSDGALTDTATLTITIAGADDVPSVVGSLPDQSGEDADTGISIPTAGGFTDPEGDPLTYTATGLPPGLTINTSTGLITGTLDPSASQGGTGGNPPGTYTVVVEADDGKGNTVTQTFTYTVANPPPTAVDDVVVTPEDTPATGNVLTNDTDPDGDTLTVTGYVVGGTPVTVTPGVPGVIFIPGAGTLSIGSDGSYTFTSVPDWHGTVPTVTYTMTDSEGGTRTAELRITVTPVADIDHDTATTHANQPVNIAVLGNDSFEGATPVVSVAPSDGPSHGTVTVQPDGTIDYTPAAGYVGTDTFTYTVTSGGRTETATVTITITNAPPVPLPDTATTPEDTPVSGNVLGNDGDPDGDPLTVTEFEVGGRSYPPGTTATIPGIGTLVINPDGSYLFTPDKDWNGTVPPVRYTVSDGNNSGTATSTLTIIVTPVQDPPVAIDDRGHSPDGRPVTIPVLGNDSDPDGDSLTVTEIGGKPIAPGGTVQIQEGTVRLEPDGSLTFIPNPGVQGEVVFTYGITDGNGGYDTARVTIVVVPEPAVGTPPATLPPQPGIASPLIADPLREPGVFYEGDRVDTVRRLPQLMHPIEYVNREVNAAQDARAAQDPALFSDPAFMPADELRSSTIGAGLGFDPSVFVQQAVHQAQRDARFLRHVVEARLSRLSLGSDRLIPTPELLQPDAGNLFQPVGAPQRSDTDQPREAIAPEDGVAAQRGDATPVAGGNDAATVLAMASDMPARAAPSFSEQLRGGTGRLPLSARAAQPVAAHS</sequence>
<reference evidence="1" key="1">
    <citation type="submission" date="2019-05" db="EMBL/GenBank/DDBJ databases">
        <title>Revised genome assembly of Burkholderiaceae (previously Ralstonia) sp. PBA.</title>
        <authorList>
            <person name="Gan H.M."/>
        </authorList>
    </citation>
    <scope>NUCLEOTIDE SEQUENCE</scope>
    <source>
        <strain evidence="1">PBA</strain>
    </source>
</reference>
<accession>A0ACD3SQ51</accession>
<evidence type="ECO:0000313" key="2">
    <source>
        <dbReference type="Proteomes" id="UP000004277"/>
    </source>
</evidence>
<dbReference type="Proteomes" id="UP000004277">
    <property type="component" value="Unassembled WGS sequence"/>
</dbReference>
<organism evidence="1 2">
    <name type="scientific">Imbroritus primus</name>
    <dbReference type="NCBI Taxonomy" id="3058603"/>
    <lineage>
        <taxon>Bacteria</taxon>
        <taxon>Pseudomonadati</taxon>
        <taxon>Pseudomonadota</taxon>
        <taxon>Betaproteobacteria</taxon>
        <taxon>Burkholderiales</taxon>
        <taxon>Burkholderiaceae</taxon>
        <taxon>Imbroritus</taxon>
    </lineage>
</organism>
<name>A0ACD3SQ51_9BURK</name>
<proteinExistence type="predicted"/>
<keyword evidence="2" id="KW-1185">Reference proteome</keyword>
<gene>
    <name evidence="1" type="ORF">MW7_005975</name>
</gene>
<evidence type="ECO:0000313" key="1">
    <source>
        <dbReference type="EMBL" id="TMS58299.1"/>
    </source>
</evidence>
<comment type="caution">
    <text evidence="1">The sequence shown here is derived from an EMBL/GenBank/DDBJ whole genome shotgun (WGS) entry which is preliminary data.</text>
</comment>